<keyword evidence="1" id="KW-0812">Transmembrane</keyword>
<accession>A0ABN1JQ66</accession>
<evidence type="ECO:0000313" key="3">
    <source>
        <dbReference type="Proteomes" id="UP001501510"/>
    </source>
</evidence>
<reference evidence="2 3" key="1">
    <citation type="journal article" date="2019" name="Int. J. Syst. Evol. Microbiol.">
        <title>The Global Catalogue of Microorganisms (GCM) 10K type strain sequencing project: providing services to taxonomists for standard genome sequencing and annotation.</title>
        <authorList>
            <consortium name="The Broad Institute Genomics Platform"/>
            <consortium name="The Broad Institute Genome Sequencing Center for Infectious Disease"/>
            <person name="Wu L."/>
            <person name="Ma J."/>
        </authorList>
    </citation>
    <scope>NUCLEOTIDE SEQUENCE [LARGE SCALE GENOMIC DNA]</scope>
    <source>
        <strain evidence="2 3">JCM 1407</strain>
    </source>
</reference>
<feature type="transmembrane region" description="Helical" evidence="1">
    <location>
        <begin position="59"/>
        <end position="86"/>
    </location>
</feature>
<keyword evidence="1" id="KW-0472">Membrane</keyword>
<keyword evidence="3" id="KW-1185">Reference proteome</keyword>
<evidence type="ECO:0000256" key="1">
    <source>
        <dbReference type="SAM" id="Phobius"/>
    </source>
</evidence>
<feature type="transmembrane region" description="Helical" evidence="1">
    <location>
        <begin position="140"/>
        <end position="164"/>
    </location>
</feature>
<sequence>MKNNSSNSLNLAKGGIFTALSFLCIYLSSILPVNKLYLLSMACALITISVVYTDIKNGFLVYLASSILSIMLIGLGRVVVISYIIFFGSYGLIKYYIEKLNKLTLEIILKFIFFNICLVIMFLIYKFFIPSIPLIDKYLWIYILVGQIVFFIFDYILTLFIFYVEKHFIKKLK</sequence>
<comment type="caution">
    <text evidence="2">The sequence shown here is derived from an EMBL/GenBank/DDBJ whole genome shotgun (WGS) entry which is preliminary data.</text>
</comment>
<keyword evidence="1" id="KW-1133">Transmembrane helix</keyword>
<protein>
    <submittedName>
        <fullName evidence="2">Uncharacterized protein</fullName>
    </submittedName>
</protein>
<dbReference type="Proteomes" id="UP001501510">
    <property type="component" value="Unassembled WGS sequence"/>
</dbReference>
<dbReference type="EMBL" id="BAAACG010000013">
    <property type="protein sequence ID" value="GAA0744460.1"/>
    <property type="molecule type" value="Genomic_DNA"/>
</dbReference>
<feature type="transmembrane region" description="Helical" evidence="1">
    <location>
        <begin position="36"/>
        <end position="53"/>
    </location>
</feature>
<feature type="transmembrane region" description="Helical" evidence="1">
    <location>
        <begin position="12"/>
        <end position="29"/>
    </location>
</feature>
<feature type="transmembrane region" description="Helical" evidence="1">
    <location>
        <begin position="107"/>
        <end position="128"/>
    </location>
</feature>
<proteinExistence type="predicted"/>
<evidence type="ECO:0000313" key="2">
    <source>
        <dbReference type="EMBL" id="GAA0744460.1"/>
    </source>
</evidence>
<dbReference type="RefSeq" id="WP_343762692.1">
    <property type="nucleotide sequence ID" value="NZ_BAAACG010000013.1"/>
</dbReference>
<name>A0ABN1JQ66_9CLOT</name>
<organism evidence="2 3">
    <name type="scientific">Clostridium oceanicum</name>
    <dbReference type="NCBI Taxonomy" id="1543"/>
    <lineage>
        <taxon>Bacteria</taxon>
        <taxon>Bacillati</taxon>
        <taxon>Bacillota</taxon>
        <taxon>Clostridia</taxon>
        <taxon>Eubacteriales</taxon>
        <taxon>Clostridiaceae</taxon>
        <taxon>Clostridium</taxon>
    </lineage>
</organism>
<gene>
    <name evidence="2" type="ORF">GCM10008906_29380</name>
</gene>